<dbReference type="InterPro" id="IPR029069">
    <property type="entry name" value="HotDog_dom_sf"/>
</dbReference>
<protein>
    <submittedName>
        <fullName evidence="3">Acyl-CoA thioesterase</fullName>
    </submittedName>
</protein>
<reference evidence="3 4" key="1">
    <citation type="submission" date="2020-08" db="EMBL/GenBank/DDBJ databases">
        <title>Edaphobacter telluris sp. nov. and Acidobacterium dinghuensis sp. nov., two acidobacteria isolated from forest soil.</title>
        <authorList>
            <person name="Fu J."/>
            <person name="Qiu L."/>
        </authorList>
    </citation>
    <scope>NUCLEOTIDE SEQUENCE [LARGE SCALE GENOMIC DNA]</scope>
    <source>
        <strain evidence="3">4Y35</strain>
    </source>
</reference>
<evidence type="ECO:0000313" key="3">
    <source>
        <dbReference type="EMBL" id="QNI34655.1"/>
    </source>
</evidence>
<proteinExistence type="inferred from homology"/>
<dbReference type="RefSeq" id="WP_186746981.1">
    <property type="nucleotide sequence ID" value="NZ_CP060394.1"/>
</dbReference>
<gene>
    <name evidence="3" type="ORF">H7849_12600</name>
</gene>
<organism evidence="3 4">
    <name type="scientific">Alloacidobacterium dinghuense</name>
    <dbReference type="NCBI Taxonomy" id="2763107"/>
    <lineage>
        <taxon>Bacteria</taxon>
        <taxon>Pseudomonadati</taxon>
        <taxon>Acidobacteriota</taxon>
        <taxon>Terriglobia</taxon>
        <taxon>Terriglobales</taxon>
        <taxon>Acidobacteriaceae</taxon>
        <taxon>Alloacidobacterium</taxon>
    </lineage>
</organism>
<dbReference type="AlphaFoldDB" id="A0A7G8BQ35"/>
<dbReference type="GO" id="GO:0047617">
    <property type="term" value="F:fatty acyl-CoA hydrolase activity"/>
    <property type="evidence" value="ECO:0007669"/>
    <property type="project" value="TreeGrafter"/>
</dbReference>
<keyword evidence="2" id="KW-0378">Hydrolase</keyword>
<dbReference type="PANTHER" id="PTHR31793">
    <property type="entry name" value="4-HYDROXYBENZOYL-COA THIOESTERASE FAMILY MEMBER"/>
    <property type="match status" value="1"/>
</dbReference>
<sequence length="137" mass="16031">MQQTSTITVRVRYAETDQMGVVYHANYFVWFEMGRVECLRELGFEYKQMEVMDDCHLPVVEATCRYKAPARYDELLILETRIVALRSGVVKFAYRLLRSEGFQLLAEAQTTHVVVDGRMQKRTLPDKYATALRTQLR</sequence>
<dbReference type="Gene3D" id="3.10.129.10">
    <property type="entry name" value="Hotdog Thioesterase"/>
    <property type="match status" value="1"/>
</dbReference>
<keyword evidence="4" id="KW-1185">Reference proteome</keyword>
<dbReference type="Pfam" id="PF13279">
    <property type="entry name" value="4HBT_2"/>
    <property type="match status" value="1"/>
</dbReference>
<dbReference type="Proteomes" id="UP000515312">
    <property type="component" value="Chromosome"/>
</dbReference>
<accession>A0A7G8BQ35</accession>
<dbReference type="PANTHER" id="PTHR31793:SF27">
    <property type="entry name" value="NOVEL THIOESTERASE SUPERFAMILY DOMAIN AND SAPOSIN A-TYPE DOMAIN CONTAINING PROTEIN (0610012H03RIK)"/>
    <property type="match status" value="1"/>
</dbReference>
<evidence type="ECO:0000256" key="1">
    <source>
        <dbReference type="ARBA" id="ARBA00005953"/>
    </source>
</evidence>
<dbReference type="InterPro" id="IPR006684">
    <property type="entry name" value="YbgC/YbaW"/>
</dbReference>
<dbReference type="SUPFAM" id="SSF54637">
    <property type="entry name" value="Thioesterase/thiol ester dehydrase-isomerase"/>
    <property type="match status" value="1"/>
</dbReference>
<evidence type="ECO:0000256" key="2">
    <source>
        <dbReference type="ARBA" id="ARBA00022801"/>
    </source>
</evidence>
<dbReference type="EMBL" id="CP060394">
    <property type="protein sequence ID" value="QNI34655.1"/>
    <property type="molecule type" value="Genomic_DNA"/>
</dbReference>
<dbReference type="NCBIfam" id="TIGR00051">
    <property type="entry name" value="YbgC/FadM family acyl-CoA thioesterase"/>
    <property type="match status" value="1"/>
</dbReference>
<dbReference type="PROSITE" id="PS01328">
    <property type="entry name" value="4HBCOA_THIOESTERASE"/>
    <property type="match status" value="1"/>
</dbReference>
<dbReference type="KEGG" id="adin:H7849_12600"/>
<name>A0A7G8BQ35_9BACT</name>
<dbReference type="CDD" id="cd00586">
    <property type="entry name" value="4HBT"/>
    <property type="match status" value="1"/>
</dbReference>
<dbReference type="InterPro" id="IPR008272">
    <property type="entry name" value="HB-CoA_thioesterase_AS"/>
</dbReference>
<comment type="similarity">
    <text evidence="1">Belongs to the 4-hydroxybenzoyl-CoA thioesterase family.</text>
</comment>
<dbReference type="InterPro" id="IPR050563">
    <property type="entry name" value="4-hydroxybenzoyl-CoA_TE"/>
</dbReference>
<evidence type="ECO:0000313" key="4">
    <source>
        <dbReference type="Proteomes" id="UP000515312"/>
    </source>
</evidence>
<dbReference type="PIRSF" id="PIRSF003230">
    <property type="entry name" value="YbgC"/>
    <property type="match status" value="1"/>
</dbReference>